<accession>A0A6P7S8K4</accession>
<keyword evidence="1" id="KW-1185">Reference proteome</keyword>
<dbReference type="KEGG" id="osn:115210228"/>
<dbReference type="InterPro" id="IPR050863">
    <property type="entry name" value="CenT-Element_Derived"/>
</dbReference>
<gene>
    <name evidence="2" type="primary">LOC115210228</name>
</gene>
<dbReference type="GO" id="GO:0003677">
    <property type="term" value="F:DNA binding"/>
    <property type="evidence" value="ECO:0007669"/>
    <property type="project" value="TreeGrafter"/>
</dbReference>
<dbReference type="RefSeq" id="XP_029634562.1">
    <property type="nucleotide sequence ID" value="XM_029778702.1"/>
</dbReference>
<protein>
    <submittedName>
        <fullName evidence="2">Uncharacterized protein LOC115210228</fullName>
    </submittedName>
</protein>
<dbReference type="AlphaFoldDB" id="A0A6P7S8K4"/>
<proteinExistence type="predicted"/>
<sequence>MAGEDWFSGYLQRHKNLSIRIPQATSLARATSFNKTNVAMFFNQLAEVILRYKFDPFNIYNIDETGITTVQRPDRVIARKGTKQVGKMTSAERGTLVTLVCCVNAAGNSIPPIFVFPQNNFRPHFLTNGPSGSDGGANPSGWMCEEQFVKFLQHCEECEMFNAVTVPSLAGQSRFPP</sequence>
<organism evidence="1 2">
    <name type="scientific">Octopus sinensis</name>
    <name type="common">East Asian common octopus</name>
    <dbReference type="NCBI Taxonomy" id="2607531"/>
    <lineage>
        <taxon>Eukaryota</taxon>
        <taxon>Metazoa</taxon>
        <taxon>Spiralia</taxon>
        <taxon>Lophotrochozoa</taxon>
        <taxon>Mollusca</taxon>
        <taxon>Cephalopoda</taxon>
        <taxon>Coleoidea</taxon>
        <taxon>Octopodiformes</taxon>
        <taxon>Octopoda</taxon>
        <taxon>Incirrata</taxon>
        <taxon>Octopodidae</taxon>
        <taxon>Octopus</taxon>
    </lineage>
</organism>
<dbReference type="PANTHER" id="PTHR19303:SF74">
    <property type="entry name" value="POGO TRANSPOSABLE ELEMENT WITH KRAB DOMAIN"/>
    <property type="match status" value="1"/>
</dbReference>
<evidence type="ECO:0000313" key="2">
    <source>
        <dbReference type="RefSeq" id="XP_029634562.1"/>
    </source>
</evidence>
<dbReference type="PANTHER" id="PTHR19303">
    <property type="entry name" value="TRANSPOSON"/>
    <property type="match status" value="1"/>
</dbReference>
<dbReference type="GO" id="GO:0005634">
    <property type="term" value="C:nucleus"/>
    <property type="evidence" value="ECO:0007669"/>
    <property type="project" value="TreeGrafter"/>
</dbReference>
<evidence type="ECO:0000313" key="1">
    <source>
        <dbReference type="Proteomes" id="UP000515154"/>
    </source>
</evidence>
<name>A0A6P7S8K4_9MOLL</name>
<dbReference type="Proteomes" id="UP000515154">
    <property type="component" value="Linkage group LG4"/>
</dbReference>
<reference evidence="2" key="1">
    <citation type="submission" date="2025-08" db="UniProtKB">
        <authorList>
            <consortium name="RefSeq"/>
        </authorList>
    </citation>
    <scope>IDENTIFICATION</scope>
</reference>